<dbReference type="KEGG" id="taj:C1A40_02970"/>
<dbReference type="AlphaFoldDB" id="A0A2I7SF28"/>
<organism evidence="1 2">
    <name type="scientific">Pseudotamlana carrageenivorans</name>
    <dbReference type="NCBI Taxonomy" id="2069432"/>
    <lineage>
        <taxon>Bacteria</taxon>
        <taxon>Pseudomonadati</taxon>
        <taxon>Bacteroidota</taxon>
        <taxon>Flavobacteriia</taxon>
        <taxon>Flavobacteriales</taxon>
        <taxon>Flavobacteriaceae</taxon>
        <taxon>Pseudotamlana</taxon>
    </lineage>
</organism>
<protein>
    <recommendedName>
        <fullName evidence="3">DUF1320 domain-containing protein</fullName>
    </recommendedName>
</protein>
<gene>
    <name evidence="1" type="ORF">C1A40_02970</name>
</gene>
<evidence type="ECO:0008006" key="3">
    <source>
        <dbReference type="Google" id="ProtNLM"/>
    </source>
</evidence>
<proteinExistence type="predicted"/>
<keyword evidence="2" id="KW-1185">Reference proteome</keyword>
<accession>A0A2I7SF28</accession>
<evidence type="ECO:0000313" key="1">
    <source>
        <dbReference type="EMBL" id="AUS04497.1"/>
    </source>
</evidence>
<dbReference type="EMBL" id="CP025938">
    <property type="protein sequence ID" value="AUS04497.1"/>
    <property type="molecule type" value="Genomic_DNA"/>
</dbReference>
<dbReference type="RefSeq" id="WP_102994605.1">
    <property type="nucleotide sequence ID" value="NZ_CP025938.1"/>
</dbReference>
<dbReference type="OrthoDB" id="881590at2"/>
<dbReference type="InterPro" id="IPR009752">
    <property type="entry name" value="Phage_Mu_GpJ"/>
</dbReference>
<name>A0A2I7SF28_9FLAO</name>
<dbReference type="Pfam" id="PF07030">
    <property type="entry name" value="Phage_Mu_Gp36"/>
    <property type="match status" value="1"/>
</dbReference>
<sequence>MFLTEQDLESGIYGYQIDQITEGDNNIVSIAMAAAEEEVRSYLSGNNRIENFDGRLRYDVDAILSAQDAARNPLIVKHAVTIAKWWIVELCNADIIYEQAKERYDRSITWLTDLRDGSVNLSTLPQLSQTDLDADERQPFSYGSRLKFNHE</sequence>
<reference evidence="2" key="1">
    <citation type="submission" date="2018-01" db="EMBL/GenBank/DDBJ databases">
        <title>Complete genome of Tamlana sp. UJ94.</title>
        <authorList>
            <person name="Jung J."/>
            <person name="Chung D."/>
            <person name="Bae S.S."/>
            <person name="Baek K."/>
        </authorList>
    </citation>
    <scope>NUCLEOTIDE SEQUENCE [LARGE SCALE GENOMIC DNA]</scope>
    <source>
        <strain evidence="2">UJ94</strain>
    </source>
</reference>
<dbReference type="Proteomes" id="UP000236592">
    <property type="component" value="Chromosome"/>
</dbReference>
<evidence type="ECO:0000313" key="2">
    <source>
        <dbReference type="Proteomes" id="UP000236592"/>
    </source>
</evidence>